<name>A0ABW1P417_9PSEU</name>
<accession>A0ABW1P417</accession>
<keyword evidence="3" id="KW-1185">Reference proteome</keyword>
<dbReference type="Proteomes" id="UP001596220">
    <property type="component" value="Unassembled WGS sequence"/>
</dbReference>
<protein>
    <recommendedName>
        <fullName evidence="4">NB-ARC domain-containing protein</fullName>
    </recommendedName>
</protein>
<feature type="compositionally biased region" description="Basic and acidic residues" evidence="1">
    <location>
        <begin position="9"/>
        <end position="19"/>
    </location>
</feature>
<sequence length="547" mass="58654">MIPGTTGDGAHRRIERDPGTNHVSGQVGGSVIQAEVVYGVPPATAVPAATPCQVPLVAHPFVARPEDTDRLDLITAPGPTPVIAVLTGLPGVGKTACALDWARRNADRFAGGLLYADLAAHRHTGGVAVTEVLASFLSALGAPDVPPDLPGRVALFRHLTSRASTLVLLDGVDAPAQVRAVVPASPGSVVLVTSRFRLGGLAVDGARTVALGPLPPALGAALLGSAVPDGRVEADPDSARDLVRLCAGLPIALRAVAARLAERPHWPVSHLVRDLADERTRLDGFAVDGEDPVRQLFDATYEALPAPARLAYRVLGLHPGPEFGRDLAAAATADAGVEDSLRALCRANLLEEFAPDRYRFHDLVHLHARGRAEREDTAAARAEVERRTVRWYRLGASAADHAVLGPARWRVARHDPDRLPDRPSALAWFEAERDNLRSAVRQAHASALHDEVWRTCEALWASHLHHEHHDEWVELHELGVDSARRADNPQAEVQLRHQLARLHVEAGDLVRARVELDRAAAAMSGYERAHALLTETAELLRAEGRPG</sequence>
<dbReference type="PRINTS" id="PR00364">
    <property type="entry name" value="DISEASERSIST"/>
</dbReference>
<reference evidence="3" key="1">
    <citation type="journal article" date="2019" name="Int. J. Syst. Evol. Microbiol.">
        <title>The Global Catalogue of Microorganisms (GCM) 10K type strain sequencing project: providing services to taxonomists for standard genome sequencing and annotation.</title>
        <authorList>
            <consortium name="The Broad Institute Genomics Platform"/>
            <consortium name="The Broad Institute Genome Sequencing Center for Infectious Disease"/>
            <person name="Wu L."/>
            <person name="Ma J."/>
        </authorList>
    </citation>
    <scope>NUCLEOTIDE SEQUENCE [LARGE SCALE GENOMIC DNA]</scope>
    <source>
        <strain evidence="3">CGMCC 4.7246</strain>
    </source>
</reference>
<gene>
    <name evidence="2" type="ORF">ACFP3R_13495</name>
</gene>
<evidence type="ECO:0008006" key="4">
    <source>
        <dbReference type="Google" id="ProtNLM"/>
    </source>
</evidence>
<dbReference type="SUPFAM" id="SSF52540">
    <property type="entry name" value="P-loop containing nucleoside triphosphate hydrolases"/>
    <property type="match status" value="1"/>
</dbReference>
<comment type="caution">
    <text evidence="2">The sequence shown here is derived from an EMBL/GenBank/DDBJ whole genome shotgun (WGS) entry which is preliminary data.</text>
</comment>
<dbReference type="EMBL" id="JBHSQO010000011">
    <property type="protein sequence ID" value="MFC6090293.1"/>
    <property type="molecule type" value="Genomic_DNA"/>
</dbReference>
<dbReference type="Gene3D" id="3.40.50.300">
    <property type="entry name" value="P-loop containing nucleotide triphosphate hydrolases"/>
    <property type="match status" value="1"/>
</dbReference>
<evidence type="ECO:0000256" key="1">
    <source>
        <dbReference type="SAM" id="MobiDB-lite"/>
    </source>
</evidence>
<organism evidence="2 3">
    <name type="scientific">Saccharothrix lopnurensis</name>
    <dbReference type="NCBI Taxonomy" id="1670621"/>
    <lineage>
        <taxon>Bacteria</taxon>
        <taxon>Bacillati</taxon>
        <taxon>Actinomycetota</taxon>
        <taxon>Actinomycetes</taxon>
        <taxon>Pseudonocardiales</taxon>
        <taxon>Pseudonocardiaceae</taxon>
        <taxon>Saccharothrix</taxon>
    </lineage>
</organism>
<dbReference type="RefSeq" id="WP_380636028.1">
    <property type="nucleotide sequence ID" value="NZ_JBHSQO010000011.1"/>
</dbReference>
<evidence type="ECO:0000313" key="3">
    <source>
        <dbReference type="Proteomes" id="UP001596220"/>
    </source>
</evidence>
<evidence type="ECO:0000313" key="2">
    <source>
        <dbReference type="EMBL" id="MFC6090293.1"/>
    </source>
</evidence>
<proteinExistence type="predicted"/>
<dbReference type="PANTHER" id="PTHR47691">
    <property type="entry name" value="REGULATOR-RELATED"/>
    <property type="match status" value="1"/>
</dbReference>
<feature type="region of interest" description="Disordered" evidence="1">
    <location>
        <begin position="1"/>
        <end position="26"/>
    </location>
</feature>
<dbReference type="PANTHER" id="PTHR47691:SF3">
    <property type="entry name" value="HTH-TYPE TRANSCRIPTIONAL REGULATOR RV0890C-RELATED"/>
    <property type="match status" value="1"/>
</dbReference>
<dbReference type="InterPro" id="IPR027417">
    <property type="entry name" value="P-loop_NTPase"/>
</dbReference>